<gene>
    <name evidence="10" type="ORF">ACFPZN_29995</name>
</gene>
<sequence>MEFLVNIKIEWPADGDPERWARIVAEERAMAARLAEAGHLVRIWRVPGRRENWGVWRASSASELHEILSGLPVWPWMDLTVHPLAWHPADPDPHDPRPESPIGLGPAG</sequence>
<proteinExistence type="inferred from homology"/>
<evidence type="ECO:0000256" key="8">
    <source>
        <dbReference type="SAM" id="MobiDB-lite"/>
    </source>
</evidence>
<feature type="region of interest" description="Disordered" evidence="8">
    <location>
        <begin position="85"/>
        <end position="108"/>
    </location>
</feature>
<dbReference type="PIRSF" id="PIRSF001486">
    <property type="entry name" value="CatC"/>
    <property type="match status" value="1"/>
</dbReference>
<comment type="catalytic activity">
    <reaction evidence="1">
        <text>(S)-muconolactone = (4,5-dihydro-5-oxofuran-2-yl)-acetate</text>
        <dbReference type="Rhea" id="RHEA:12348"/>
        <dbReference type="ChEBI" id="CHEBI:58425"/>
        <dbReference type="ChEBI" id="CHEBI:58736"/>
        <dbReference type="EC" id="5.3.3.4"/>
    </reaction>
</comment>
<evidence type="ECO:0000259" key="9">
    <source>
        <dbReference type="Pfam" id="PF02426"/>
    </source>
</evidence>
<keyword evidence="11" id="KW-1185">Reference proteome</keyword>
<reference evidence="11" key="1">
    <citation type="journal article" date="2019" name="Int. J. Syst. Evol. Microbiol.">
        <title>The Global Catalogue of Microorganisms (GCM) 10K type strain sequencing project: providing services to taxonomists for standard genome sequencing and annotation.</title>
        <authorList>
            <consortium name="The Broad Institute Genomics Platform"/>
            <consortium name="The Broad Institute Genome Sequencing Center for Infectious Disease"/>
            <person name="Wu L."/>
            <person name="Ma J."/>
        </authorList>
    </citation>
    <scope>NUCLEOTIDE SEQUENCE [LARGE SCALE GENOMIC DNA]</scope>
    <source>
        <strain evidence="11">KCTC 42087</strain>
    </source>
</reference>
<dbReference type="RefSeq" id="WP_378285604.1">
    <property type="nucleotide sequence ID" value="NZ_JBHSON010000046.1"/>
</dbReference>
<accession>A0ABW1A9G6</accession>
<evidence type="ECO:0000256" key="3">
    <source>
        <dbReference type="ARBA" id="ARBA00010882"/>
    </source>
</evidence>
<evidence type="ECO:0000256" key="5">
    <source>
        <dbReference type="ARBA" id="ARBA00012070"/>
    </source>
</evidence>
<comment type="similarity">
    <text evidence="3">Belongs to the muconolactone Delta-isomerase family.</text>
</comment>
<name>A0ABW1A9G6_9ACTN</name>
<dbReference type="EMBL" id="JBHSON010000046">
    <property type="protein sequence ID" value="MFC5749880.1"/>
    <property type="molecule type" value="Genomic_DNA"/>
</dbReference>
<evidence type="ECO:0000313" key="10">
    <source>
        <dbReference type="EMBL" id="MFC5749880.1"/>
    </source>
</evidence>
<evidence type="ECO:0000256" key="6">
    <source>
        <dbReference type="ARBA" id="ARBA00022797"/>
    </source>
</evidence>
<dbReference type="SUPFAM" id="SSF54909">
    <property type="entry name" value="Dimeric alpha+beta barrel"/>
    <property type="match status" value="1"/>
</dbReference>
<dbReference type="Pfam" id="PF02426">
    <property type="entry name" value="MIase"/>
    <property type="match status" value="1"/>
</dbReference>
<comment type="pathway">
    <text evidence="2">Aromatic compound metabolism; beta-ketoadipate pathway; 5-oxo-4,5-dihydro-2-furylacetate from catechol: step 3/3.</text>
</comment>
<evidence type="ECO:0000256" key="2">
    <source>
        <dbReference type="ARBA" id="ARBA00005193"/>
    </source>
</evidence>
<evidence type="ECO:0000256" key="7">
    <source>
        <dbReference type="ARBA" id="ARBA00023235"/>
    </source>
</evidence>
<comment type="subunit">
    <text evidence="4">Homodecamer.</text>
</comment>
<evidence type="ECO:0000313" key="11">
    <source>
        <dbReference type="Proteomes" id="UP001596074"/>
    </source>
</evidence>
<feature type="compositionally biased region" description="Basic and acidic residues" evidence="8">
    <location>
        <begin position="89"/>
        <end position="98"/>
    </location>
</feature>
<evidence type="ECO:0000256" key="1">
    <source>
        <dbReference type="ARBA" id="ARBA00001739"/>
    </source>
</evidence>
<evidence type="ECO:0000256" key="4">
    <source>
        <dbReference type="ARBA" id="ARBA00011365"/>
    </source>
</evidence>
<dbReference type="InterPro" id="IPR026029">
    <property type="entry name" value="MLI_dom"/>
</dbReference>
<keyword evidence="6" id="KW-0058">Aromatic hydrocarbons catabolism</keyword>
<keyword evidence="7" id="KW-0413">Isomerase</keyword>
<dbReference type="Gene3D" id="3.30.70.1060">
    <property type="entry name" value="Dimeric alpha+beta barrel"/>
    <property type="match status" value="1"/>
</dbReference>
<comment type="caution">
    <text evidence="10">The sequence shown here is derived from an EMBL/GenBank/DDBJ whole genome shotgun (WGS) entry which is preliminary data.</text>
</comment>
<protein>
    <recommendedName>
        <fullName evidence="5">muconolactone Delta-isomerase</fullName>
        <ecNumber evidence="5">5.3.3.4</ecNumber>
    </recommendedName>
</protein>
<organism evidence="10 11">
    <name type="scientific">Actinomadura rugatobispora</name>
    <dbReference type="NCBI Taxonomy" id="1994"/>
    <lineage>
        <taxon>Bacteria</taxon>
        <taxon>Bacillati</taxon>
        <taxon>Actinomycetota</taxon>
        <taxon>Actinomycetes</taxon>
        <taxon>Streptosporangiales</taxon>
        <taxon>Thermomonosporaceae</taxon>
        <taxon>Actinomadura</taxon>
    </lineage>
</organism>
<dbReference type="InterPro" id="IPR003464">
    <property type="entry name" value="Muconolactone_d_Isoase"/>
</dbReference>
<dbReference type="EC" id="5.3.3.4" evidence="5"/>
<feature type="domain" description="Muconolactone isomerase" evidence="9">
    <location>
        <begin position="1"/>
        <end position="90"/>
    </location>
</feature>
<dbReference type="Proteomes" id="UP001596074">
    <property type="component" value="Unassembled WGS sequence"/>
</dbReference>
<dbReference type="InterPro" id="IPR011008">
    <property type="entry name" value="Dimeric_a/b-barrel"/>
</dbReference>